<evidence type="ECO:0000313" key="1">
    <source>
        <dbReference type="EMBL" id="KIF54372.1"/>
    </source>
</evidence>
<name>A0A0C1WDF9_9VIBR</name>
<dbReference type="RefSeq" id="WP_020197702.1">
    <property type="nucleotide sequence ID" value="NZ_BAOH01000138.1"/>
</dbReference>
<dbReference type="EMBL" id="JPRD01000008">
    <property type="protein sequence ID" value="KIF54372.1"/>
    <property type="molecule type" value="Genomic_DNA"/>
</dbReference>
<evidence type="ECO:0000313" key="2">
    <source>
        <dbReference type="Proteomes" id="UP000031586"/>
    </source>
</evidence>
<proteinExistence type="predicted"/>
<accession>A0A0C1WDF9</accession>
<comment type="caution">
    <text evidence="1">The sequence shown here is derived from an EMBL/GenBank/DDBJ whole genome shotgun (WGS) entry which is preliminary data.</text>
</comment>
<dbReference type="PATRIC" id="fig|1229493.5.peg.5899"/>
<dbReference type="AlphaFoldDB" id="A0A0C1WDF9"/>
<sequence>MSWYQTVGKAVAGTASVAGVITAAPVFGAIGTITAGGIVVSAFVGTSAALIEQAVQSTRTEHPMVTSNEYSDEQ</sequence>
<dbReference type="Proteomes" id="UP000031586">
    <property type="component" value="Unassembled WGS sequence"/>
</dbReference>
<gene>
    <name evidence="1" type="ORF">H735_04830</name>
</gene>
<reference evidence="1 2" key="1">
    <citation type="submission" date="2014-07" db="EMBL/GenBank/DDBJ databases">
        <title>Unique and conserved regions in Vibrio harveyi and related species in comparison with the shrimp pathogen Vibrio harveyi CAIM 1792.</title>
        <authorList>
            <person name="Espinoza-Valles I."/>
            <person name="Vora G."/>
            <person name="Leekitcharoenphon P."/>
            <person name="Ussery D."/>
            <person name="Hoj L."/>
            <person name="Gomez-Gil B."/>
        </authorList>
    </citation>
    <scope>NUCLEOTIDE SEQUENCE [LARGE SCALE GENOMIC DNA]</scope>
    <source>
        <strain evidence="2">CAIM 1854 / LMG 25443</strain>
    </source>
</reference>
<protein>
    <submittedName>
        <fullName evidence="1">Uncharacterized protein</fullName>
    </submittedName>
</protein>
<organism evidence="1 2">
    <name type="scientific">Vibrio owensii CAIM 1854 = LMG 25443</name>
    <dbReference type="NCBI Taxonomy" id="1229493"/>
    <lineage>
        <taxon>Bacteria</taxon>
        <taxon>Pseudomonadati</taxon>
        <taxon>Pseudomonadota</taxon>
        <taxon>Gammaproteobacteria</taxon>
        <taxon>Vibrionales</taxon>
        <taxon>Vibrionaceae</taxon>
        <taxon>Vibrio</taxon>
    </lineage>
</organism>